<dbReference type="AlphaFoldDB" id="A0A210PSF5"/>
<feature type="transmembrane region" description="Helical" evidence="13">
    <location>
        <begin position="394"/>
        <end position="418"/>
    </location>
</feature>
<proteinExistence type="inferred from homology"/>
<name>A0A210PSF5_MIZYE</name>
<dbReference type="PANTHER" id="PTHR12424">
    <property type="entry name" value="TWEETY-RELATED"/>
    <property type="match status" value="1"/>
</dbReference>
<keyword evidence="4" id="KW-1003">Cell membrane</keyword>
<feature type="transmembrane region" description="Helical" evidence="13">
    <location>
        <begin position="246"/>
        <end position="269"/>
    </location>
</feature>
<evidence type="ECO:0000256" key="2">
    <source>
        <dbReference type="ARBA" id="ARBA00009849"/>
    </source>
</evidence>
<sequence length="517" mass="57892">MSFLDFTDSETYIREWFVDILHQFPHVNFSFKTTNSTFNPDSINYREAIVFLCSLPVIWCVIFLLATSSCLCLQCIRKPPQKTDKSTCLRVSLFIVIFLSIAILTPGFYGNEQTSKGVSRFIESVQDTNQTITEAVATLGSLKYLADSISTRSVVALQNVIHQYTNETVRAPLEILINDITSAAQKARADVTSIRAATPNITLDYIVQDATTYEFYRWIGTVIALCFTLVVLLLILIAVWRKSKCIVMFSIFIGFLTLLVIWGSAGIYLGGAVAGADLCYNPDLFVENVTSQKVERAIVKAYIECPLGSTDPKMFSDNIELAREAVTQANNTLYQIKTVVKPFNIPQLMEPMRRVAEELEYCSGNITVLAEDLDCREIHKNYVKAVQGICNTSMLGVVFILLCLPLSGLMFILTQCLLPRFWRIIGKKRGYRPVDDADPFCPRPPPYNGYGSIHPDIRSSNSYPNDHSYLNNGPESEILPMQGPLAETPPPAYRPTGTFVENYNFGPPGRPRFSSDT</sequence>
<dbReference type="GO" id="GO:0005886">
    <property type="term" value="C:plasma membrane"/>
    <property type="evidence" value="ECO:0007669"/>
    <property type="project" value="UniProtKB-SubCell"/>
</dbReference>
<accession>A0A210PSF5</accession>
<dbReference type="Pfam" id="PF04906">
    <property type="entry name" value="Tweety"/>
    <property type="match status" value="1"/>
</dbReference>
<keyword evidence="10" id="KW-0325">Glycoprotein</keyword>
<dbReference type="GO" id="GO:0034707">
    <property type="term" value="C:chloride channel complex"/>
    <property type="evidence" value="ECO:0007669"/>
    <property type="project" value="UniProtKB-UniRule"/>
</dbReference>
<evidence type="ECO:0000256" key="4">
    <source>
        <dbReference type="ARBA" id="ARBA00022475"/>
    </source>
</evidence>
<keyword evidence="6 13" id="KW-1133">Transmembrane helix</keyword>
<evidence type="ECO:0000256" key="13">
    <source>
        <dbReference type="RuleBase" id="RU361114"/>
    </source>
</evidence>
<keyword evidence="3 13" id="KW-0813">Transport</keyword>
<evidence type="ECO:0000256" key="9">
    <source>
        <dbReference type="ARBA" id="ARBA00023173"/>
    </source>
</evidence>
<feature type="transmembrane region" description="Helical" evidence="13">
    <location>
        <begin position="88"/>
        <end position="109"/>
    </location>
</feature>
<dbReference type="PANTHER" id="PTHR12424:SF8">
    <property type="entry name" value="PROTEIN TWEETY"/>
    <property type="match status" value="1"/>
</dbReference>
<feature type="region of interest" description="Disordered" evidence="14">
    <location>
        <begin position="478"/>
        <end position="517"/>
    </location>
</feature>
<keyword evidence="7 13" id="KW-0406">Ion transport</keyword>
<keyword evidence="5 13" id="KW-0812">Transmembrane</keyword>
<evidence type="ECO:0000256" key="11">
    <source>
        <dbReference type="ARBA" id="ARBA00023214"/>
    </source>
</evidence>
<comment type="similarity">
    <text evidence="2 13">Belongs to the tweety family.</text>
</comment>
<comment type="function">
    <text evidence="13">Probable chloride channel.</text>
</comment>
<dbReference type="GO" id="GO:0072320">
    <property type="term" value="F:volume-sensitive chloride channel activity"/>
    <property type="evidence" value="ECO:0007669"/>
    <property type="project" value="TreeGrafter"/>
</dbReference>
<evidence type="ECO:0000256" key="14">
    <source>
        <dbReference type="SAM" id="MobiDB-lite"/>
    </source>
</evidence>
<feature type="transmembrane region" description="Helical" evidence="13">
    <location>
        <begin position="215"/>
        <end position="239"/>
    </location>
</feature>
<evidence type="ECO:0000256" key="1">
    <source>
        <dbReference type="ARBA" id="ARBA00004651"/>
    </source>
</evidence>
<keyword evidence="12 13" id="KW-0407">Ion channel</keyword>
<dbReference type="OrthoDB" id="187568at2759"/>
<evidence type="ECO:0000256" key="12">
    <source>
        <dbReference type="ARBA" id="ARBA00023303"/>
    </source>
</evidence>
<evidence type="ECO:0000256" key="5">
    <source>
        <dbReference type="ARBA" id="ARBA00022692"/>
    </source>
</evidence>
<evidence type="ECO:0000313" key="15">
    <source>
        <dbReference type="EMBL" id="OWF39384.1"/>
    </source>
</evidence>
<dbReference type="InterPro" id="IPR006990">
    <property type="entry name" value="Tweety"/>
</dbReference>
<evidence type="ECO:0000256" key="10">
    <source>
        <dbReference type="ARBA" id="ARBA00023180"/>
    </source>
</evidence>
<dbReference type="STRING" id="6573.A0A210PSF5"/>
<comment type="subcellular location">
    <subcellularLocation>
        <location evidence="1 13">Cell membrane</location>
        <topology evidence="1 13">Multi-pass membrane protein</topology>
    </subcellularLocation>
</comment>
<dbReference type="EMBL" id="NEDP02005529">
    <property type="protein sequence ID" value="OWF39384.1"/>
    <property type="molecule type" value="Genomic_DNA"/>
</dbReference>
<gene>
    <name evidence="15" type="ORF">KP79_PYT05291</name>
</gene>
<keyword evidence="16" id="KW-1185">Reference proteome</keyword>
<comment type="caution">
    <text evidence="15">The sequence shown here is derived from an EMBL/GenBank/DDBJ whole genome shotgun (WGS) entry which is preliminary data.</text>
</comment>
<protein>
    <recommendedName>
        <fullName evidence="13">Protein tweety homolog</fullName>
    </recommendedName>
</protein>
<keyword evidence="8 13" id="KW-0472">Membrane</keyword>
<keyword evidence="11 13" id="KW-0868">Chloride</keyword>
<keyword evidence="9 13" id="KW-0869">Chloride channel</keyword>
<evidence type="ECO:0000256" key="6">
    <source>
        <dbReference type="ARBA" id="ARBA00022989"/>
    </source>
</evidence>
<reference evidence="15 16" key="1">
    <citation type="journal article" date="2017" name="Nat. Ecol. Evol.">
        <title>Scallop genome provides insights into evolution of bilaterian karyotype and development.</title>
        <authorList>
            <person name="Wang S."/>
            <person name="Zhang J."/>
            <person name="Jiao W."/>
            <person name="Li J."/>
            <person name="Xun X."/>
            <person name="Sun Y."/>
            <person name="Guo X."/>
            <person name="Huan P."/>
            <person name="Dong B."/>
            <person name="Zhang L."/>
            <person name="Hu X."/>
            <person name="Sun X."/>
            <person name="Wang J."/>
            <person name="Zhao C."/>
            <person name="Wang Y."/>
            <person name="Wang D."/>
            <person name="Huang X."/>
            <person name="Wang R."/>
            <person name="Lv J."/>
            <person name="Li Y."/>
            <person name="Zhang Z."/>
            <person name="Liu B."/>
            <person name="Lu W."/>
            <person name="Hui Y."/>
            <person name="Liang J."/>
            <person name="Zhou Z."/>
            <person name="Hou R."/>
            <person name="Li X."/>
            <person name="Liu Y."/>
            <person name="Li H."/>
            <person name="Ning X."/>
            <person name="Lin Y."/>
            <person name="Zhao L."/>
            <person name="Xing Q."/>
            <person name="Dou J."/>
            <person name="Li Y."/>
            <person name="Mao J."/>
            <person name="Guo H."/>
            <person name="Dou H."/>
            <person name="Li T."/>
            <person name="Mu C."/>
            <person name="Jiang W."/>
            <person name="Fu Q."/>
            <person name="Fu X."/>
            <person name="Miao Y."/>
            <person name="Liu J."/>
            <person name="Yu Q."/>
            <person name="Li R."/>
            <person name="Liao H."/>
            <person name="Li X."/>
            <person name="Kong Y."/>
            <person name="Jiang Z."/>
            <person name="Chourrout D."/>
            <person name="Li R."/>
            <person name="Bao Z."/>
        </authorList>
    </citation>
    <scope>NUCLEOTIDE SEQUENCE [LARGE SCALE GENOMIC DNA]</scope>
    <source>
        <strain evidence="15 16">PY_sf001</strain>
    </source>
</reference>
<organism evidence="15 16">
    <name type="scientific">Mizuhopecten yessoensis</name>
    <name type="common">Japanese scallop</name>
    <name type="synonym">Patinopecten yessoensis</name>
    <dbReference type="NCBI Taxonomy" id="6573"/>
    <lineage>
        <taxon>Eukaryota</taxon>
        <taxon>Metazoa</taxon>
        <taxon>Spiralia</taxon>
        <taxon>Lophotrochozoa</taxon>
        <taxon>Mollusca</taxon>
        <taxon>Bivalvia</taxon>
        <taxon>Autobranchia</taxon>
        <taxon>Pteriomorphia</taxon>
        <taxon>Pectinida</taxon>
        <taxon>Pectinoidea</taxon>
        <taxon>Pectinidae</taxon>
        <taxon>Mizuhopecten</taxon>
    </lineage>
</organism>
<evidence type="ECO:0000256" key="3">
    <source>
        <dbReference type="ARBA" id="ARBA00022448"/>
    </source>
</evidence>
<dbReference type="GO" id="GO:0005229">
    <property type="term" value="F:intracellularly calcium-gated chloride channel activity"/>
    <property type="evidence" value="ECO:0007669"/>
    <property type="project" value="TreeGrafter"/>
</dbReference>
<evidence type="ECO:0000313" key="16">
    <source>
        <dbReference type="Proteomes" id="UP000242188"/>
    </source>
</evidence>
<evidence type="ECO:0000256" key="8">
    <source>
        <dbReference type="ARBA" id="ARBA00023136"/>
    </source>
</evidence>
<feature type="transmembrane region" description="Helical" evidence="13">
    <location>
        <begin position="48"/>
        <end position="76"/>
    </location>
</feature>
<dbReference type="Proteomes" id="UP000242188">
    <property type="component" value="Unassembled WGS sequence"/>
</dbReference>
<evidence type="ECO:0000256" key="7">
    <source>
        <dbReference type="ARBA" id="ARBA00023065"/>
    </source>
</evidence>